<sequence length="380" mass="42964">MPFRSPLAVPELLDACITHLSNSPPDLIACSLVARSWVNAAQRNLFHAPHETNRAFTHDNLVIIQLQNALLTSPHLIRYVREICIVVSGVAERPVLAGFCSLPFTNLRKLSLNLAEPSWPPLRPLLELSTLRVLCLLTTRGISFYLDLLKSCSTVLHLVLQGEIEPFVATSPAPLYLASLCLNFLPAANTNLSRKKFSFSALRALDITGLKVLAISGVTSNVLNTLPIQVKAILRVLDIRDPRPQEAHDLSEFPALTFLRLNLTVRNIHRRHINSYARRTLLTLPQSHTLQTLILTLDEPPRFDPKECAQLDELLASPLFLSTNIEFEHERDIRSREEGLRRRFPCVFRLNEGRSPNKVLLFNRSEQLVDIRWQDLADKL</sequence>
<evidence type="ECO:0000313" key="1">
    <source>
        <dbReference type="EMBL" id="KAK7017737.1"/>
    </source>
</evidence>
<reference evidence="1 2" key="1">
    <citation type="journal article" date="2024" name="J Genomics">
        <title>Draft genome sequencing and assembly of Favolaschia claudopus CIRM-BRFM 2984 isolated from oak limbs.</title>
        <authorList>
            <person name="Navarro D."/>
            <person name="Drula E."/>
            <person name="Chaduli D."/>
            <person name="Cazenave R."/>
            <person name="Ahrendt S."/>
            <person name="Wang J."/>
            <person name="Lipzen A."/>
            <person name="Daum C."/>
            <person name="Barry K."/>
            <person name="Grigoriev I.V."/>
            <person name="Favel A."/>
            <person name="Rosso M.N."/>
            <person name="Martin F."/>
        </authorList>
    </citation>
    <scope>NUCLEOTIDE SEQUENCE [LARGE SCALE GENOMIC DNA]</scope>
    <source>
        <strain evidence="1 2">CIRM-BRFM 2984</strain>
    </source>
</reference>
<dbReference type="Proteomes" id="UP001362999">
    <property type="component" value="Unassembled WGS sequence"/>
</dbReference>
<organism evidence="1 2">
    <name type="scientific">Favolaschia claudopus</name>
    <dbReference type="NCBI Taxonomy" id="2862362"/>
    <lineage>
        <taxon>Eukaryota</taxon>
        <taxon>Fungi</taxon>
        <taxon>Dikarya</taxon>
        <taxon>Basidiomycota</taxon>
        <taxon>Agaricomycotina</taxon>
        <taxon>Agaricomycetes</taxon>
        <taxon>Agaricomycetidae</taxon>
        <taxon>Agaricales</taxon>
        <taxon>Marasmiineae</taxon>
        <taxon>Mycenaceae</taxon>
        <taxon>Favolaschia</taxon>
    </lineage>
</organism>
<evidence type="ECO:0000313" key="2">
    <source>
        <dbReference type="Proteomes" id="UP001362999"/>
    </source>
</evidence>
<dbReference type="EMBL" id="JAWWNJ010000047">
    <property type="protein sequence ID" value="KAK7017737.1"/>
    <property type="molecule type" value="Genomic_DNA"/>
</dbReference>
<dbReference type="AlphaFoldDB" id="A0AAW0AWI7"/>
<name>A0AAW0AWI7_9AGAR</name>
<comment type="caution">
    <text evidence="1">The sequence shown here is derived from an EMBL/GenBank/DDBJ whole genome shotgun (WGS) entry which is preliminary data.</text>
</comment>
<keyword evidence="2" id="KW-1185">Reference proteome</keyword>
<accession>A0AAW0AWI7</accession>
<evidence type="ECO:0008006" key="3">
    <source>
        <dbReference type="Google" id="ProtNLM"/>
    </source>
</evidence>
<protein>
    <recommendedName>
        <fullName evidence="3">F-box domain-containing protein</fullName>
    </recommendedName>
</protein>
<proteinExistence type="predicted"/>
<gene>
    <name evidence="1" type="ORF">R3P38DRAFT_3274923</name>
</gene>